<reference evidence="1" key="1">
    <citation type="submission" date="2018-05" db="EMBL/GenBank/DDBJ databases">
        <authorList>
            <person name="Lanie J.A."/>
            <person name="Ng W.-L."/>
            <person name="Kazmierczak K.M."/>
            <person name="Andrzejewski T.M."/>
            <person name="Davidsen T.M."/>
            <person name="Wayne K.J."/>
            <person name="Tettelin H."/>
            <person name="Glass J.I."/>
            <person name="Rusch D."/>
            <person name="Podicherti R."/>
            <person name="Tsui H.-C.T."/>
            <person name="Winkler M.E."/>
        </authorList>
    </citation>
    <scope>NUCLEOTIDE SEQUENCE</scope>
</reference>
<protein>
    <submittedName>
        <fullName evidence="1">Uncharacterized protein</fullName>
    </submittedName>
</protein>
<evidence type="ECO:0000313" key="1">
    <source>
        <dbReference type="EMBL" id="SVA51457.1"/>
    </source>
</evidence>
<dbReference type="AlphaFoldDB" id="A0A381WHN6"/>
<gene>
    <name evidence="1" type="ORF">METZ01_LOCUS104311</name>
</gene>
<accession>A0A381WHN6</accession>
<sequence length="30" mass="3590">MKLWLLIFQANSIDQKLSFFIFSLFEPVTL</sequence>
<organism evidence="1">
    <name type="scientific">marine metagenome</name>
    <dbReference type="NCBI Taxonomy" id="408172"/>
    <lineage>
        <taxon>unclassified sequences</taxon>
        <taxon>metagenomes</taxon>
        <taxon>ecological metagenomes</taxon>
    </lineage>
</organism>
<dbReference type="EMBL" id="UINC01011694">
    <property type="protein sequence ID" value="SVA51457.1"/>
    <property type="molecule type" value="Genomic_DNA"/>
</dbReference>
<proteinExistence type="predicted"/>
<name>A0A381WHN6_9ZZZZ</name>